<gene>
    <name evidence="1" type="ORF">MA03_05185</name>
</gene>
<dbReference type="PATRIC" id="fig|1550241.5.peg.1091"/>
<dbReference type="EMBL" id="CP009961">
    <property type="protein sequence ID" value="AKG38784.1"/>
    <property type="molecule type" value="Genomic_DNA"/>
</dbReference>
<keyword evidence="2" id="KW-1185">Reference proteome</keyword>
<evidence type="ECO:0000313" key="1">
    <source>
        <dbReference type="EMBL" id="AKG38784.1"/>
    </source>
</evidence>
<dbReference type="STRING" id="1550241.MA03_05185"/>
<evidence type="ECO:0000313" key="2">
    <source>
        <dbReference type="Proteomes" id="UP000067434"/>
    </source>
</evidence>
<dbReference type="GeneID" id="25401602"/>
<reference evidence="1 2" key="1">
    <citation type="journal article" date="2015" name="Stand. Genomic Sci.">
        <title>Complete genome sequence of and proposal of Thermofilum uzonense sp. nov. a novel hyperthermophilic crenarchaeon and emended description of the genus Thermofilum.</title>
        <authorList>
            <person name="Toshchakov S.V."/>
            <person name="Korzhenkov A.A."/>
            <person name="Samarov N.I."/>
            <person name="Mazunin I.O."/>
            <person name="Mozhey O.I."/>
            <person name="Shmyr I.S."/>
            <person name="Derbikova K.S."/>
            <person name="Taranov E.A."/>
            <person name="Dominova I.N."/>
            <person name="Bonch-Osmolovskaya E.A."/>
            <person name="Patrushev M.V."/>
            <person name="Podosokorskaya O.A."/>
            <person name="Kublanov I.V."/>
        </authorList>
    </citation>
    <scope>NUCLEOTIDE SEQUENCE [LARGE SCALE GENOMIC DNA]</scope>
    <source>
        <strain evidence="1 2">1807-2</strain>
    </source>
</reference>
<protein>
    <submittedName>
        <fullName evidence="1">Uncharacterized protein</fullName>
    </submittedName>
</protein>
<dbReference type="OrthoDB" id="31531at2157"/>
<dbReference type="Proteomes" id="UP000067434">
    <property type="component" value="Chromosome"/>
</dbReference>
<dbReference type="AlphaFoldDB" id="A0A0F7FIL1"/>
<name>A0A0F7FIL1_9CREN</name>
<dbReference type="KEGG" id="thf:MA03_05185"/>
<sequence length="122" mass="13713">METFISQLKAGQDQLSKLKLDVLRALIAFGGAIWFSELLDAINRLHLGEASPVDQRELLKAVEELEKQHVVKAERKIRASDKSGGVKDILITLLSEEVRLSLSSDEVLNKYYLSLSEIFEKS</sequence>
<proteinExistence type="predicted"/>
<accession>A0A0F7FIL1</accession>
<dbReference type="HOGENOM" id="CLU_2044528_0_0_2"/>
<organism evidence="1 2">
    <name type="scientific">Infirmifilum uzonense</name>
    <dbReference type="NCBI Taxonomy" id="1550241"/>
    <lineage>
        <taxon>Archaea</taxon>
        <taxon>Thermoproteota</taxon>
        <taxon>Thermoprotei</taxon>
        <taxon>Thermofilales</taxon>
        <taxon>Thermofilaceae</taxon>
        <taxon>Infirmifilum</taxon>
    </lineage>
</organism>
<dbReference type="RefSeq" id="WP_052884253.1">
    <property type="nucleotide sequence ID" value="NZ_CP009961.1"/>
</dbReference>